<name>A0ABN0ZSR8_9ACTN</name>
<evidence type="ECO:0000313" key="2">
    <source>
        <dbReference type="EMBL" id="GAA0457798.1"/>
    </source>
</evidence>
<gene>
    <name evidence="2" type="ORF">GCM10009544_20480</name>
</gene>
<keyword evidence="1" id="KW-0472">Membrane</keyword>
<dbReference type="RefSeq" id="WP_344089097.1">
    <property type="nucleotide sequence ID" value="NZ_BAAAHB010000015.1"/>
</dbReference>
<dbReference type="EMBL" id="BAAAHB010000015">
    <property type="protein sequence ID" value="GAA0457798.1"/>
    <property type="molecule type" value="Genomic_DNA"/>
</dbReference>
<dbReference type="NCBIfam" id="NF047320">
    <property type="entry name" value="morpho_MmpB"/>
    <property type="match status" value="1"/>
</dbReference>
<keyword evidence="3" id="KW-1185">Reference proteome</keyword>
<evidence type="ECO:0000313" key="3">
    <source>
        <dbReference type="Proteomes" id="UP001499895"/>
    </source>
</evidence>
<keyword evidence="1" id="KW-0812">Transmembrane</keyword>
<feature type="transmembrane region" description="Helical" evidence="1">
    <location>
        <begin position="20"/>
        <end position="43"/>
    </location>
</feature>
<proteinExistence type="predicted"/>
<reference evidence="2 3" key="1">
    <citation type="journal article" date="2019" name="Int. J. Syst. Evol. Microbiol.">
        <title>The Global Catalogue of Microorganisms (GCM) 10K type strain sequencing project: providing services to taxonomists for standard genome sequencing and annotation.</title>
        <authorList>
            <consortium name="The Broad Institute Genomics Platform"/>
            <consortium name="The Broad Institute Genome Sequencing Center for Infectious Disease"/>
            <person name="Wu L."/>
            <person name="Ma J."/>
        </authorList>
    </citation>
    <scope>NUCLEOTIDE SEQUENCE [LARGE SCALE GENOMIC DNA]</scope>
    <source>
        <strain evidence="2 3">JCM 10649</strain>
    </source>
</reference>
<keyword evidence="1" id="KW-1133">Transmembrane helix</keyword>
<accession>A0ABN0ZSR8</accession>
<dbReference type="Proteomes" id="UP001499895">
    <property type="component" value="Unassembled WGS sequence"/>
</dbReference>
<comment type="caution">
    <text evidence="2">The sequence shown here is derived from an EMBL/GenBank/DDBJ whole genome shotgun (WGS) entry which is preliminary data.</text>
</comment>
<sequence>MLWSDPPEEPPEELREVQAMLRRAGFVLAVGVVALFVILGLGLR</sequence>
<evidence type="ECO:0000256" key="1">
    <source>
        <dbReference type="SAM" id="Phobius"/>
    </source>
</evidence>
<protein>
    <submittedName>
        <fullName evidence="2">Uncharacterized protein</fullName>
    </submittedName>
</protein>
<dbReference type="Pfam" id="PF26627">
    <property type="entry name" value="MmpB"/>
    <property type="match status" value="1"/>
</dbReference>
<dbReference type="InterPro" id="IPR058070">
    <property type="entry name" value="MmpB-like"/>
</dbReference>
<organism evidence="2 3">
    <name type="scientific">Streptomyces stramineus</name>
    <dbReference type="NCBI Taxonomy" id="173861"/>
    <lineage>
        <taxon>Bacteria</taxon>
        <taxon>Bacillati</taxon>
        <taxon>Actinomycetota</taxon>
        <taxon>Actinomycetes</taxon>
        <taxon>Kitasatosporales</taxon>
        <taxon>Streptomycetaceae</taxon>
        <taxon>Streptomyces</taxon>
    </lineage>
</organism>